<evidence type="ECO:0000313" key="3">
    <source>
        <dbReference type="EMBL" id="QIO07571.1"/>
    </source>
</evidence>
<organism evidence="3 4">
    <name type="scientific">Acinetobacter lanii</name>
    <dbReference type="NCBI Taxonomy" id="2715163"/>
    <lineage>
        <taxon>Bacteria</taxon>
        <taxon>Pseudomonadati</taxon>
        <taxon>Pseudomonadota</taxon>
        <taxon>Gammaproteobacteria</taxon>
        <taxon>Moraxellales</taxon>
        <taxon>Moraxellaceae</taxon>
        <taxon>Acinetobacter</taxon>
    </lineage>
</organism>
<dbReference type="PRINTS" id="PR00412">
    <property type="entry name" value="EPOXHYDRLASE"/>
</dbReference>
<name>A0A6G8S0B9_9GAMM</name>
<dbReference type="AlphaFoldDB" id="A0A6G8S0B9"/>
<accession>A0A6G8S0B9</accession>
<gene>
    <name evidence="3" type="ORF">G8D99_00045</name>
</gene>
<dbReference type="InterPro" id="IPR000073">
    <property type="entry name" value="AB_hydrolase_1"/>
</dbReference>
<proteinExistence type="predicted"/>
<dbReference type="EMBL" id="CP049916">
    <property type="protein sequence ID" value="QIO07571.1"/>
    <property type="molecule type" value="Genomic_DNA"/>
</dbReference>
<dbReference type="SUPFAM" id="SSF53474">
    <property type="entry name" value="alpha/beta-Hydrolases"/>
    <property type="match status" value="1"/>
</dbReference>
<sequence length="287" mass="32326">MNSQVQGFTTQRITQFQRQGFHFDVIDSGPLEGQPMVLLHGFPETADSWDETSRYLNQHGYRTYAINQRGYSLGAQPTARSAYKSSELVADVNALLDLIQQPVYLIGHDWGAVVAWDIAIQYPDKIKHLTAVSVPHKAAFLKSMLSSNQLLKSYYMGLFQLPIIPEMLFEKLPKLGLSLLKSTGMTDQQLHDFQKDIVDAKRISTALNWYRGLPFSGNRDLTKKVKVPTLFIWGKHDSAVGQKSVALNHSYVDAPYTEIHLDATHWIPAQNAKALSELIIQDIQTKA</sequence>
<dbReference type="Pfam" id="PF00561">
    <property type="entry name" value="Abhydrolase_1"/>
    <property type="match status" value="1"/>
</dbReference>
<feature type="domain" description="AB hydrolase-1" evidence="2">
    <location>
        <begin position="35"/>
        <end position="140"/>
    </location>
</feature>
<dbReference type="RefSeq" id="WP_166321433.1">
    <property type="nucleotide sequence ID" value="NZ_CP049916.1"/>
</dbReference>
<dbReference type="GO" id="GO:0016787">
    <property type="term" value="F:hydrolase activity"/>
    <property type="evidence" value="ECO:0007669"/>
    <property type="project" value="UniProtKB-KW"/>
</dbReference>
<evidence type="ECO:0000313" key="4">
    <source>
        <dbReference type="Proteomes" id="UP000501939"/>
    </source>
</evidence>
<dbReference type="Proteomes" id="UP000501939">
    <property type="component" value="Chromosome"/>
</dbReference>
<keyword evidence="1 3" id="KW-0378">Hydrolase</keyword>
<reference evidence="3 4" key="1">
    <citation type="submission" date="2020-03" db="EMBL/GenBank/DDBJ databases">
        <authorList>
            <person name="Zhu W."/>
        </authorList>
    </citation>
    <scope>NUCLEOTIDE SEQUENCE [LARGE SCALE GENOMIC DNA]</scope>
    <source>
        <strain evidence="3 4">185</strain>
    </source>
</reference>
<evidence type="ECO:0000256" key="1">
    <source>
        <dbReference type="ARBA" id="ARBA00022801"/>
    </source>
</evidence>
<dbReference type="InterPro" id="IPR000639">
    <property type="entry name" value="Epox_hydrolase-like"/>
</dbReference>
<keyword evidence="4" id="KW-1185">Reference proteome</keyword>
<evidence type="ECO:0000259" key="2">
    <source>
        <dbReference type="Pfam" id="PF00561"/>
    </source>
</evidence>
<dbReference type="Gene3D" id="3.40.50.1820">
    <property type="entry name" value="alpha/beta hydrolase"/>
    <property type="match status" value="1"/>
</dbReference>
<protein>
    <submittedName>
        <fullName evidence="3">Alpha/beta fold hydrolase</fullName>
    </submittedName>
</protein>
<dbReference type="InterPro" id="IPR029058">
    <property type="entry name" value="AB_hydrolase_fold"/>
</dbReference>
<dbReference type="PANTHER" id="PTHR43329">
    <property type="entry name" value="EPOXIDE HYDROLASE"/>
    <property type="match status" value="1"/>
</dbReference>
<dbReference type="KEGG" id="alj:G8D99_00045"/>